<protein>
    <recommendedName>
        <fullName evidence="10">Molybdopterin-synthase adenylyltransferase</fullName>
    </recommendedName>
</protein>
<dbReference type="InterPro" id="IPR000594">
    <property type="entry name" value="ThiF_NAD_FAD-bd"/>
</dbReference>
<dbReference type="InterPro" id="IPR032865">
    <property type="entry name" value="Prok-E2_A"/>
</dbReference>
<dbReference type="GO" id="GO:0008641">
    <property type="term" value="F:ubiquitin-like modifier activating enzyme activity"/>
    <property type="evidence" value="ECO:0007669"/>
    <property type="project" value="InterPro"/>
</dbReference>
<keyword evidence="5" id="KW-0482">Metalloprotease</keyword>
<dbReference type="InterPro" id="IPR028090">
    <property type="entry name" value="JAB_dom_prok"/>
</dbReference>
<name>A0A4Y7RKM9_9FIRM</name>
<evidence type="ECO:0000259" key="6">
    <source>
        <dbReference type="Pfam" id="PF00899"/>
    </source>
</evidence>
<reference evidence="8 9" key="1">
    <citation type="journal article" date="2018" name="Environ. Microbiol.">
        <title>Novel energy conservation strategies and behaviour of Pelotomaculum schinkii driving syntrophic propionate catabolism.</title>
        <authorList>
            <person name="Hidalgo-Ahumada C.A.P."/>
            <person name="Nobu M.K."/>
            <person name="Narihiro T."/>
            <person name="Tamaki H."/>
            <person name="Liu W.T."/>
            <person name="Kamagata Y."/>
            <person name="Stams A.J.M."/>
            <person name="Imachi H."/>
            <person name="Sousa D.Z."/>
        </authorList>
    </citation>
    <scope>NUCLEOTIDE SEQUENCE [LARGE SCALE GENOMIC DNA]</scope>
    <source>
        <strain evidence="8 9">MGP</strain>
    </source>
</reference>
<accession>A0A4Y7RKM9</accession>
<dbReference type="EMBL" id="QFFZ01000050">
    <property type="protein sequence ID" value="TEB09361.1"/>
    <property type="molecule type" value="Genomic_DNA"/>
</dbReference>
<dbReference type="OrthoDB" id="517279at2"/>
<dbReference type="Proteomes" id="UP000297597">
    <property type="component" value="Unassembled WGS sequence"/>
</dbReference>
<proteinExistence type="predicted"/>
<dbReference type="Pfam" id="PF00899">
    <property type="entry name" value="ThiF"/>
    <property type="match status" value="1"/>
</dbReference>
<dbReference type="SUPFAM" id="SSF69572">
    <property type="entry name" value="Activating enzymes of the ubiquitin-like proteins"/>
    <property type="match status" value="1"/>
</dbReference>
<evidence type="ECO:0000313" key="9">
    <source>
        <dbReference type="Proteomes" id="UP000297597"/>
    </source>
</evidence>
<sequence>MSNSYISAPGSLINIGDLLIPKAQNLACLLSSGDLGFAGFVQCRRTDDKEEVVVFDVEVELGQFSINKINEHERIAVMFYSDDGMEPVILALRSDFPEVPHLYPSYSEYKTRLCLYQEPYSEIKLYWTPMRFLERIREWLALTAKGILHGEEQPLEPLLIGASGQIVIPLELFAEREIGAIEQLKLNLVRRDENNIFLTTQSETIPGETIPTHVVITSIGEPQPHGIIRRLPKNVLELHEFMIKAQKDLLNELRTHITNWKLKNIQKEMLNAQLVILIALPKTRGDSAPESLEFWAFMTDKNLEQIGLEIGIWGISNGNVGLLKPIDDTKNGEKINILPLNIMFHFTRDTASRLNGIPQRENRSIVCIGLGALGSQVFMNLLRCGFGEWTLIDDDSLLPHNLARHALPGFAVGHPKAEVLAFYANKTIYGEPIASAVVANILNPGVNTERIKKSMEEAEIIIDTSASVAVARHLARNVNSNARRISAFLNPRGTDLVVLSEDINRTVPLDYLEMQYYRFLVNDKLLENHFQEPDEKIRYANSCRDMSSTIPQDFVALHASICSKALKGSVANSEAAISIWRANPDDFTVTRHTIIPEIPIEYRTSGWVLCTDQSLYNKIKEFRNAKLPNETGGILIGSFDMQRKIVYIVDTIPSPPDSQEWPTTYIRGSQGLRSRVEKIKELTNGMLEYVGEWHSHPNGYGCAPSADDYKAFIWLSKYMNPAGYPALMLIAGLDQYCFYIEKMLQ</sequence>
<evidence type="ECO:0000256" key="2">
    <source>
        <dbReference type="ARBA" id="ARBA00022723"/>
    </source>
</evidence>
<keyword evidence="4" id="KW-0862">Zinc</keyword>
<evidence type="ECO:0000256" key="1">
    <source>
        <dbReference type="ARBA" id="ARBA00022670"/>
    </source>
</evidence>
<evidence type="ECO:0000256" key="3">
    <source>
        <dbReference type="ARBA" id="ARBA00022801"/>
    </source>
</evidence>
<dbReference type="RefSeq" id="WP_134215114.1">
    <property type="nucleotide sequence ID" value="NZ_QFFZ01000050.1"/>
</dbReference>
<dbReference type="InterPro" id="IPR035985">
    <property type="entry name" value="Ubiquitin-activating_enz"/>
</dbReference>
<dbReference type="GO" id="GO:0008237">
    <property type="term" value="F:metallopeptidase activity"/>
    <property type="evidence" value="ECO:0007669"/>
    <property type="project" value="UniProtKB-KW"/>
</dbReference>
<keyword evidence="2" id="KW-0479">Metal-binding</keyword>
<dbReference type="GO" id="GO:0046872">
    <property type="term" value="F:metal ion binding"/>
    <property type="evidence" value="ECO:0007669"/>
    <property type="project" value="UniProtKB-KW"/>
</dbReference>
<feature type="domain" description="THIF-type NAD/FAD binding fold" evidence="6">
    <location>
        <begin position="361"/>
        <end position="476"/>
    </location>
</feature>
<evidence type="ECO:0000256" key="4">
    <source>
        <dbReference type="ARBA" id="ARBA00022833"/>
    </source>
</evidence>
<organism evidence="8 9">
    <name type="scientific">Pelotomaculum propionicicum</name>
    <dbReference type="NCBI Taxonomy" id="258475"/>
    <lineage>
        <taxon>Bacteria</taxon>
        <taxon>Bacillati</taxon>
        <taxon>Bacillota</taxon>
        <taxon>Clostridia</taxon>
        <taxon>Eubacteriales</taxon>
        <taxon>Desulfotomaculaceae</taxon>
        <taxon>Pelotomaculum</taxon>
    </lineage>
</organism>
<comment type="caution">
    <text evidence="8">The sequence shown here is derived from an EMBL/GenBank/DDBJ whole genome shotgun (WGS) entry which is preliminary data.</text>
</comment>
<dbReference type="Pfam" id="PF14464">
    <property type="entry name" value="Prok-JAB"/>
    <property type="match status" value="1"/>
</dbReference>
<dbReference type="Gene3D" id="3.40.50.720">
    <property type="entry name" value="NAD(P)-binding Rossmann-like Domain"/>
    <property type="match status" value="1"/>
</dbReference>
<dbReference type="GO" id="GO:0006508">
    <property type="term" value="P:proteolysis"/>
    <property type="evidence" value="ECO:0007669"/>
    <property type="project" value="UniProtKB-KW"/>
</dbReference>
<dbReference type="Gene3D" id="3.40.140.10">
    <property type="entry name" value="Cytidine Deaminase, domain 2"/>
    <property type="match status" value="1"/>
</dbReference>
<evidence type="ECO:0008006" key="10">
    <source>
        <dbReference type="Google" id="ProtNLM"/>
    </source>
</evidence>
<feature type="domain" description="JAB" evidence="7">
    <location>
        <begin position="613"/>
        <end position="711"/>
    </location>
</feature>
<keyword evidence="1" id="KW-0645">Protease</keyword>
<evidence type="ECO:0000259" key="7">
    <source>
        <dbReference type="Pfam" id="PF14464"/>
    </source>
</evidence>
<gene>
    <name evidence="8" type="ORF">Pmgp_03182</name>
</gene>
<evidence type="ECO:0000256" key="5">
    <source>
        <dbReference type="ARBA" id="ARBA00023049"/>
    </source>
</evidence>
<keyword evidence="3" id="KW-0378">Hydrolase</keyword>
<dbReference type="AlphaFoldDB" id="A0A4Y7RKM9"/>
<dbReference type="Pfam" id="PF14457">
    <property type="entry name" value="Prok-E2_A"/>
    <property type="match status" value="1"/>
</dbReference>
<evidence type="ECO:0000313" key="8">
    <source>
        <dbReference type="EMBL" id="TEB09361.1"/>
    </source>
</evidence>
<keyword evidence="9" id="KW-1185">Reference proteome</keyword>
<dbReference type="SUPFAM" id="SSF102712">
    <property type="entry name" value="JAB1/MPN domain"/>
    <property type="match status" value="1"/>
</dbReference>